<dbReference type="PIRSF" id="PIRSF000727">
    <property type="entry name" value="ThrA"/>
    <property type="match status" value="1"/>
</dbReference>
<dbReference type="NCBIfam" id="NF007003">
    <property type="entry name" value="PRK09466.1"/>
    <property type="match status" value="1"/>
</dbReference>
<dbReference type="FunFam" id="3.30.2130.10:FF:000001">
    <property type="entry name" value="Bifunctional aspartokinase/homoserine dehydrogenase"/>
    <property type="match status" value="1"/>
</dbReference>
<dbReference type="PROSITE" id="PS01042">
    <property type="entry name" value="HOMOSER_DHGENASE"/>
    <property type="match status" value="1"/>
</dbReference>
<dbReference type="Pfam" id="PF00696">
    <property type="entry name" value="AA_kinase"/>
    <property type="match status" value="1"/>
</dbReference>
<dbReference type="GO" id="GO:0005524">
    <property type="term" value="F:ATP binding"/>
    <property type="evidence" value="ECO:0007669"/>
    <property type="project" value="UniProtKB-KW"/>
</dbReference>
<dbReference type="InterPro" id="IPR001048">
    <property type="entry name" value="Asp/Glu/Uridylate_kinase"/>
</dbReference>
<evidence type="ECO:0000256" key="6">
    <source>
        <dbReference type="ARBA" id="ARBA00005139"/>
    </source>
</evidence>
<comment type="subunit">
    <text evidence="9">Homotetramer.</text>
</comment>
<keyword evidence="17" id="KW-0521">NADP</keyword>
<dbReference type="InterPro" id="IPR019811">
    <property type="entry name" value="HDH_CS"/>
</dbReference>
<dbReference type="InterPro" id="IPR036393">
    <property type="entry name" value="AceGlu_kinase-like_sf"/>
</dbReference>
<evidence type="ECO:0000256" key="10">
    <source>
        <dbReference type="ARBA" id="ARBA00022605"/>
    </source>
</evidence>
<evidence type="ECO:0000256" key="1">
    <source>
        <dbReference type="ARBA" id="ARBA00001920"/>
    </source>
</evidence>
<evidence type="ECO:0000256" key="7">
    <source>
        <dbReference type="ARBA" id="ARBA00007952"/>
    </source>
</evidence>
<sequence>MKVLKFGGTSVGSVESIRGVAAIIMDKKAAGEEIAVVNSAMGGITNMLIDAAERACESDATYKEVFAEIEQKHIDTVKVLIDIEAQSNIIAQIKLLLNELEDILYGVSLIKELSPRTQDLILSFGERLGSLLISSFLNQCGVQSEALDARNLILTDKTFGGAKVDFEETNYNIAQHFKKCEALQVITGFIGATDRGATTTLGRGGSDYTAAIFAAALNAESVEIWTDVDGVMTSDPRVVSEAFSLPSLSYEEAMEISHFGAKVIYPPTIQPVYSKNIPIFIKNTFNPEFPGTKISQGTNGKNYPIKGISTIKDVSLLNLQGSGMIGVSGVSSRLFSALARYSVNVILITQASSEHSICFAIDPKDRPAAEQAIEEEFHTEILSRKIDPVTVEENLSVMAIIGENMRHTPGISGKLFSSLGKNGINVAAIAQGASELNVSAVIPKRDLHKALNSVHESFFLSNHKTINLFVVGTGLIGGTLLEQIQRQAATLLEKQHLRLKVVGIARSSKMLFDDNGIDLSDWKNTLDATGEATDLDLFVEKMKTLNLSNSIFVDNTSSAEVIKHYYSILDASVSITTPNKLASSGPYVYYEQLQKTAFRHGIKYLFETNVGAGLPVLTTLNDLRDSGDEIISIEGVLSGTLSFIFNTYDGSVPFSQVVKDAKAKGFTEPDPRDDLNGMDVARKILILSREAGHVMEIGDVDIVPLLPEQCLNAPSVDAFFTELEKFDKDIETQRQEAEADGKVLRIIASLEDGKAKLSLQAVGPENPFYGLSGSDNMISFRTNRYDERPLVIKGPGAGAEVTAAGVFAEIISISNFLA</sequence>
<gene>
    <name evidence="29" type="primary">thrA</name>
    <name evidence="29" type="ORF">FUAX_38080</name>
</gene>
<dbReference type="InterPro" id="IPR005106">
    <property type="entry name" value="Asp/hSer_DH_NAD-bd"/>
</dbReference>
<dbReference type="InterPro" id="IPR018042">
    <property type="entry name" value="Aspartate_kinase_CS"/>
</dbReference>
<evidence type="ECO:0000256" key="13">
    <source>
        <dbReference type="ARBA" id="ARBA00022723"/>
    </source>
</evidence>
<comment type="function">
    <text evidence="24">Bifunctional aspartate kinase and homoserine dehydrogenase that catalyzes the first and the third steps toward the synthesis of lysine, methionine and threonine from aspartate.</text>
</comment>
<evidence type="ECO:0000256" key="17">
    <source>
        <dbReference type="ARBA" id="ARBA00022857"/>
    </source>
</evidence>
<organism evidence="29 30">
    <name type="scientific">Fulvitalea axinellae</name>
    <dbReference type="NCBI Taxonomy" id="1182444"/>
    <lineage>
        <taxon>Bacteria</taxon>
        <taxon>Pseudomonadati</taxon>
        <taxon>Bacteroidota</taxon>
        <taxon>Cytophagia</taxon>
        <taxon>Cytophagales</taxon>
        <taxon>Persicobacteraceae</taxon>
        <taxon>Fulvitalea</taxon>
    </lineage>
</organism>
<keyword evidence="16" id="KW-0067">ATP-binding</keyword>
<proteinExistence type="inferred from homology"/>
<dbReference type="GO" id="GO:0004412">
    <property type="term" value="F:homoserine dehydrogenase activity"/>
    <property type="evidence" value="ECO:0007669"/>
    <property type="project" value="UniProtKB-EC"/>
</dbReference>
<keyword evidence="21" id="KW-0457">Lysine biosynthesis</keyword>
<dbReference type="NCBIfam" id="NF006959">
    <property type="entry name" value="PRK09436.1"/>
    <property type="match status" value="1"/>
</dbReference>
<dbReference type="InterPro" id="IPR054352">
    <property type="entry name" value="ACT_Aspartokinase"/>
</dbReference>
<dbReference type="PROSITE" id="PS00324">
    <property type="entry name" value="ASPARTOKINASE"/>
    <property type="match status" value="1"/>
</dbReference>
<comment type="pathway">
    <text evidence="6">Amino-acid biosynthesis; L-threonine biosynthesis; L-threonine from L-aspartate: step 1/5.</text>
</comment>
<keyword evidence="22" id="KW-0486">Methionine biosynthesis</keyword>
<evidence type="ECO:0000259" key="28">
    <source>
        <dbReference type="PROSITE" id="PS51671"/>
    </source>
</evidence>
<accession>A0AAU9CGT2</accession>
<dbReference type="Pfam" id="PF22468">
    <property type="entry name" value="ACT_9"/>
    <property type="match status" value="2"/>
</dbReference>
<dbReference type="SUPFAM" id="SSF51735">
    <property type="entry name" value="NAD(P)-binding Rossmann-fold domains"/>
    <property type="match status" value="1"/>
</dbReference>
<dbReference type="GO" id="GO:0050661">
    <property type="term" value="F:NADP binding"/>
    <property type="evidence" value="ECO:0007669"/>
    <property type="project" value="InterPro"/>
</dbReference>
<evidence type="ECO:0000256" key="2">
    <source>
        <dbReference type="ARBA" id="ARBA00004766"/>
    </source>
</evidence>
<dbReference type="InterPro" id="IPR036291">
    <property type="entry name" value="NAD(P)-bd_dom_sf"/>
</dbReference>
<comment type="cofactor">
    <cofactor evidence="1">
        <name>a metal cation</name>
        <dbReference type="ChEBI" id="CHEBI:25213"/>
    </cofactor>
</comment>
<dbReference type="CDD" id="cd04922">
    <property type="entry name" value="ACT_AKi-HSDH-ThrA_2"/>
    <property type="match status" value="1"/>
</dbReference>
<dbReference type="InterPro" id="IPR001342">
    <property type="entry name" value="HDH_cat"/>
</dbReference>
<dbReference type="EMBL" id="AP025314">
    <property type="protein sequence ID" value="BDD11376.1"/>
    <property type="molecule type" value="Genomic_DNA"/>
</dbReference>
<dbReference type="SUPFAM" id="SSF55347">
    <property type="entry name" value="Glyceraldehyde-3-phosphate dehydrogenase-like, C-terminal domain"/>
    <property type="match status" value="1"/>
</dbReference>
<evidence type="ECO:0000256" key="26">
    <source>
        <dbReference type="ARBA" id="ARBA00048841"/>
    </source>
</evidence>
<feature type="domain" description="ACT" evidence="28">
    <location>
        <begin position="319"/>
        <end position="391"/>
    </location>
</feature>
<evidence type="ECO:0000256" key="24">
    <source>
        <dbReference type="ARBA" id="ARBA00044938"/>
    </source>
</evidence>
<keyword evidence="12" id="KW-0791">Threonine biosynthesis</keyword>
<comment type="catalytic activity">
    <reaction evidence="25">
        <text>L-aspartate + ATP = 4-phospho-L-aspartate + ADP</text>
        <dbReference type="Rhea" id="RHEA:23776"/>
        <dbReference type="ChEBI" id="CHEBI:29991"/>
        <dbReference type="ChEBI" id="CHEBI:30616"/>
        <dbReference type="ChEBI" id="CHEBI:57535"/>
        <dbReference type="ChEBI" id="CHEBI:456216"/>
        <dbReference type="EC" id="2.7.2.4"/>
    </reaction>
    <physiologicalReaction direction="left-to-right" evidence="25">
        <dbReference type="Rhea" id="RHEA:23777"/>
    </physiologicalReaction>
</comment>
<keyword evidence="14" id="KW-0547">Nucleotide-binding</keyword>
<dbReference type="InterPro" id="IPR045865">
    <property type="entry name" value="ACT-like_dom_sf"/>
</dbReference>
<name>A0AAU9CGT2_9BACT</name>
<evidence type="ECO:0000256" key="21">
    <source>
        <dbReference type="ARBA" id="ARBA00023154"/>
    </source>
</evidence>
<dbReference type="Pfam" id="PF00742">
    <property type="entry name" value="Homoserine_dh"/>
    <property type="match status" value="1"/>
</dbReference>
<dbReference type="CDD" id="cd04243">
    <property type="entry name" value="AAK_AK-HSDH-like"/>
    <property type="match status" value="1"/>
</dbReference>
<evidence type="ECO:0000256" key="8">
    <source>
        <dbReference type="ARBA" id="ARBA00010046"/>
    </source>
</evidence>
<dbReference type="InterPro" id="IPR002912">
    <property type="entry name" value="ACT_dom"/>
</dbReference>
<dbReference type="Gene3D" id="3.30.2130.10">
    <property type="entry name" value="VC0802-like"/>
    <property type="match status" value="1"/>
</dbReference>
<evidence type="ECO:0000256" key="20">
    <source>
        <dbReference type="ARBA" id="ARBA00023053"/>
    </source>
</evidence>
<dbReference type="SUPFAM" id="SSF55021">
    <property type="entry name" value="ACT-like"/>
    <property type="match status" value="2"/>
</dbReference>
<keyword evidence="23" id="KW-0511">Multifunctional enzyme</keyword>
<dbReference type="KEGG" id="fax:FUAX_38080"/>
<evidence type="ECO:0000256" key="18">
    <source>
        <dbReference type="ARBA" id="ARBA00023002"/>
    </source>
</evidence>
<dbReference type="NCBIfam" id="TIGR00657">
    <property type="entry name" value="asp_kinases"/>
    <property type="match status" value="1"/>
</dbReference>
<dbReference type="AlphaFoldDB" id="A0AAU9CGT2"/>
<reference evidence="29 30" key="1">
    <citation type="submission" date="2021-12" db="EMBL/GenBank/DDBJ databases">
        <title>Genome sequencing of bacteria with rrn-lacking chromosome and rrn-plasmid.</title>
        <authorList>
            <person name="Anda M."/>
            <person name="Iwasaki W."/>
        </authorList>
    </citation>
    <scope>NUCLEOTIDE SEQUENCE [LARGE SCALE GENOMIC DNA]</scope>
    <source>
        <strain evidence="29 30">DSM 100852</strain>
    </source>
</reference>
<comment type="pathway">
    <text evidence="4">Amino-acid biosynthesis; L-threonine biosynthesis; L-threonine from L-aspartate: step 3/5.</text>
</comment>
<dbReference type="PANTHER" id="PTHR43070:SF5">
    <property type="entry name" value="HOMOSERINE DEHYDROGENASE"/>
    <property type="match status" value="1"/>
</dbReference>
<dbReference type="FunFam" id="3.30.360.10:FF:000006">
    <property type="entry name" value="Bifunctional aspartokinase/homoserine dehydrogenase"/>
    <property type="match status" value="1"/>
</dbReference>
<dbReference type="RefSeq" id="WP_338392875.1">
    <property type="nucleotide sequence ID" value="NZ_AP025314.1"/>
</dbReference>
<keyword evidence="19" id="KW-0520">NAD</keyword>
<evidence type="ECO:0000256" key="19">
    <source>
        <dbReference type="ARBA" id="ARBA00023027"/>
    </source>
</evidence>
<keyword evidence="13" id="KW-0479">Metal-binding</keyword>
<protein>
    <submittedName>
        <fullName evidence="29">Bifunctional aspartate kinase/homoserine dehydrogenase I</fullName>
    </submittedName>
</protein>
<keyword evidence="15 29" id="KW-0418">Kinase</keyword>
<comment type="pathway">
    <text evidence="2">Amino-acid biosynthesis; L-lysine biosynthesis via DAP pathway; (S)-tetrahydrodipicolinate from L-aspartate: step 1/4.</text>
</comment>
<comment type="similarity">
    <text evidence="8">In the N-terminal section; belongs to the aspartokinase family.</text>
</comment>
<evidence type="ECO:0000256" key="15">
    <source>
        <dbReference type="ARBA" id="ARBA00022777"/>
    </source>
</evidence>
<keyword evidence="30" id="KW-1185">Reference proteome</keyword>
<dbReference type="Gene3D" id="3.30.360.10">
    <property type="entry name" value="Dihydrodipicolinate Reductase, domain 2"/>
    <property type="match status" value="1"/>
</dbReference>
<dbReference type="Gene3D" id="3.40.50.720">
    <property type="entry name" value="NAD(P)-binding Rossmann-like Domain"/>
    <property type="match status" value="1"/>
</dbReference>
<evidence type="ECO:0000313" key="29">
    <source>
        <dbReference type="EMBL" id="BDD11376.1"/>
    </source>
</evidence>
<dbReference type="CDD" id="cd04921">
    <property type="entry name" value="ACT_AKi-HSDH-ThrA-like_1"/>
    <property type="match status" value="1"/>
</dbReference>
<dbReference type="GO" id="GO:0004072">
    <property type="term" value="F:aspartate kinase activity"/>
    <property type="evidence" value="ECO:0007669"/>
    <property type="project" value="UniProtKB-EC"/>
</dbReference>
<evidence type="ECO:0000256" key="23">
    <source>
        <dbReference type="ARBA" id="ARBA00023268"/>
    </source>
</evidence>
<evidence type="ECO:0000256" key="9">
    <source>
        <dbReference type="ARBA" id="ARBA00011881"/>
    </source>
</evidence>
<dbReference type="FunFam" id="3.40.50.720:FF:000083">
    <property type="entry name" value="Bifunctional aspartokinase/homoserine dehydrogenase"/>
    <property type="match status" value="1"/>
</dbReference>
<evidence type="ECO:0000256" key="3">
    <source>
        <dbReference type="ARBA" id="ARBA00004986"/>
    </source>
</evidence>
<dbReference type="GO" id="GO:0009089">
    <property type="term" value="P:lysine biosynthetic process via diaminopimelate"/>
    <property type="evidence" value="ECO:0007669"/>
    <property type="project" value="UniProtKB-ARBA"/>
</dbReference>
<dbReference type="PROSITE" id="PS51671">
    <property type="entry name" value="ACT"/>
    <property type="match status" value="2"/>
</dbReference>
<keyword evidence="18" id="KW-0560">Oxidoreductase</keyword>
<keyword evidence="20" id="KW-0915">Sodium</keyword>
<dbReference type="PANTHER" id="PTHR43070">
    <property type="match status" value="1"/>
</dbReference>
<evidence type="ECO:0000313" key="30">
    <source>
        <dbReference type="Proteomes" id="UP001348817"/>
    </source>
</evidence>
<comment type="pathway">
    <text evidence="3">Amino-acid biosynthesis; L-methionine biosynthesis via de novo pathway; L-homoserine from L-aspartate: step 1/3.</text>
</comment>
<comment type="catalytic activity">
    <reaction evidence="27">
        <text>L-homoserine + NAD(+) = L-aspartate 4-semialdehyde + NADH + H(+)</text>
        <dbReference type="Rhea" id="RHEA:15757"/>
        <dbReference type="ChEBI" id="CHEBI:15378"/>
        <dbReference type="ChEBI" id="CHEBI:57476"/>
        <dbReference type="ChEBI" id="CHEBI:57540"/>
        <dbReference type="ChEBI" id="CHEBI:57945"/>
        <dbReference type="ChEBI" id="CHEBI:537519"/>
        <dbReference type="EC" id="1.1.1.3"/>
    </reaction>
    <physiologicalReaction direction="right-to-left" evidence="27">
        <dbReference type="Rhea" id="RHEA:15759"/>
    </physiologicalReaction>
</comment>
<comment type="catalytic activity">
    <reaction evidence="26">
        <text>L-homoserine + NADP(+) = L-aspartate 4-semialdehyde + NADPH + H(+)</text>
        <dbReference type="Rhea" id="RHEA:15761"/>
        <dbReference type="ChEBI" id="CHEBI:15378"/>
        <dbReference type="ChEBI" id="CHEBI:57476"/>
        <dbReference type="ChEBI" id="CHEBI:57783"/>
        <dbReference type="ChEBI" id="CHEBI:58349"/>
        <dbReference type="ChEBI" id="CHEBI:537519"/>
        <dbReference type="EC" id="1.1.1.3"/>
    </reaction>
    <physiologicalReaction direction="right-to-left" evidence="26">
        <dbReference type="Rhea" id="RHEA:15763"/>
    </physiologicalReaction>
</comment>
<dbReference type="InterPro" id="IPR011147">
    <property type="entry name" value="Bifunc_Aspkin/hSer_DH"/>
</dbReference>
<feature type="domain" description="ACT" evidence="28">
    <location>
        <begin position="400"/>
        <end position="506"/>
    </location>
</feature>
<keyword evidence="10" id="KW-0028">Amino-acid biosynthesis</keyword>
<comment type="similarity">
    <text evidence="7">In the C-terminal section; belongs to the homoserine dehydrogenase family.</text>
</comment>
<evidence type="ECO:0000256" key="12">
    <source>
        <dbReference type="ARBA" id="ARBA00022697"/>
    </source>
</evidence>
<keyword evidence="11" id="KW-0808">Transferase</keyword>
<evidence type="ECO:0000256" key="4">
    <source>
        <dbReference type="ARBA" id="ARBA00005056"/>
    </source>
</evidence>
<evidence type="ECO:0000256" key="5">
    <source>
        <dbReference type="ARBA" id="ARBA00005062"/>
    </source>
</evidence>
<dbReference type="SUPFAM" id="SSF53633">
    <property type="entry name" value="Carbamate kinase-like"/>
    <property type="match status" value="1"/>
</dbReference>
<dbReference type="GO" id="GO:0009088">
    <property type="term" value="P:threonine biosynthetic process"/>
    <property type="evidence" value="ECO:0007669"/>
    <property type="project" value="UniProtKB-KW"/>
</dbReference>
<dbReference type="Proteomes" id="UP001348817">
    <property type="component" value="Chromosome"/>
</dbReference>
<evidence type="ECO:0000256" key="16">
    <source>
        <dbReference type="ARBA" id="ARBA00022840"/>
    </source>
</evidence>
<comment type="pathway">
    <text evidence="5">Amino-acid biosynthesis; L-methionine biosynthesis via de novo pathway; L-homoserine from L-aspartate: step 3/3.</text>
</comment>
<dbReference type="GO" id="GO:0009090">
    <property type="term" value="P:homoserine biosynthetic process"/>
    <property type="evidence" value="ECO:0007669"/>
    <property type="project" value="UniProtKB-ARBA"/>
</dbReference>
<evidence type="ECO:0000256" key="27">
    <source>
        <dbReference type="ARBA" id="ARBA00049031"/>
    </source>
</evidence>
<dbReference type="Gene3D" id="3.40.1160.10">
    <property type="entry name" value="Acetylglutamate kinase-like"/>
    <property type="match status" value="1"/>
</dbReference>
<dbReference type="InterPro" id="IPR049638">
    <property type="entry name" value="AK-HD"/>
</dbReference>
<dbReference type="InterPro" id="IPR001341">
    <property type="entry name" value="Asp_kinase"/>
</dbReference>
<evidence type="ECO:0000256" key="22">
    <source>
        <dbReference type="ARBA" id="ARBA00023167"/>
    </source>
</evidence>
<evidence type="ECO:0000256" key="11">
    <source>
        <dbReference type="ARBA" id="ARBA00022679"/>
    </source>
</evidence>
<evidence type="ECO:0000256" key="25">
    <source>
        <dbReference type="ARBA" id="ARBA00048561"/>
    </source>
</evidence>
<dbReference type="Pfam" id="PF03447">
    <property type="entry name" value="NAD_binding_3"/>
    <property type="match status" value="1"/>
</dbReference>
<dbReference type="GO" id="GO:0009086">
    <property type="term" value="P:methionine biosynthetic process"/>
    <property type="evidence" value="ECO:0007669"/>
    <property type="project" value="UniProtKB-KW"/>
</dbReference>
<dbReference type="GO" id="GO:0046872">
    <property type="term" value="F:metal ion binding"/>
    <property type="evidence" value="ECO:0007669"/>
    <property type="project" value="UniProtKB-KW"/>
</dbReference>
<evidence type="ECO:0000256" key="14">
    <source>
        <dbReference type="ARBA" id="ARBA00022741"/>
    </source>
</evidence>